<evidence type="ECO:0000256" key="1">
    <source>
        <dbReference type="SAM" id="Phobius"/>
    </source>
</evidence>
<proteinExistence type="predicted"/>
<evidence type="ECO:0000313" key="2">
    <source>
        <dbReference type="EMBL" id="VFJ58749.1"/>
    </source>
</evidence>
<name>A0A450SXL8_9GAMM</name>
<keyword evidence="1" id="KW-1133">Transmembrane helix</keyword>
<protein>
    <submittedName>
        <fullName evidence="2">Uncharacterized protein</fullName>
    </submittedName>
</protein>
<dbReference type="AlphaFoldDB" id="A0A450SXL8"/>
<organism evidence="2">
    <name type="scientific">Candidatus Kentrum sp. FW</name>
    <dbReference type="NCBI Taxonomy" id="2126338"/>
    <lineage>
        <taxon>Bacteria</taxon>
        <taxon>Pseudomonadati</taxon>
        <taxon>Pseudomonadota</taxon>
        <taxon>Gammaproteobacteria</taxon>
        <taxon>Candidatus Kentrum</taxon>
    </lineage>
</organism>
<keyword evidence="1" id="KW-0812">Transmembrane</keyword>
<sequence>MPINPLSLPTLLDWGPWAPLVVYATYLLRYFLVRKLVQTGLYNNLVADLLDSVGREAALKKIGAPNRWHAFYRNSLDGLLRFFDRWFGDGREGWLSPRALHVCYLLAFGYEAGIHDGVIDIPPHHRNLPKEKVSALPTASSSALDVLAWAPGKRLFQNAKVVDDHLRAERDAWKD</sequence>
<reference evidence="2" key="1">
    <citation type="submission" date="2019-02" db="EMBL/GenBank/DDBJ databases">
        <authorList>
            <person name="Gruber-Vodicka R. H."/>
            <person name="Seah K. B. B."/>
        </authorList>
    </citation>
    <scope>NUCLEOTIDE SEQUENCE</scope>
    <source>
        <strain evidence="2">BECK_BZ106</strain>
    </source>
</reference>
<dbReference type="EMBL" id="CAADFD010000043">
    <property type="protein sequence ID" value="VFJ58749.1"/>
    <property type="molecule type" value="Genomic_DNA"/>
</dbReference>
<feature type="transmembrane region" description="Helical" evidence="1">
    <location>
        <begin position="14"/>
        <end position="32"/>
    </location>
</feature>
<gene>
    <name evidence="2" type="ORF">BECKFW1821B_GA0114236_104318</name>
</gene>
<accession>A0A450SXL8</accession>
<keyword evidence="1" id="KW-0472">Membrane</keyword>